<dbReference type="EMBL" id="DQ491001">
    <property type="protein sequence ID" value="ABT14220.1"/>
    <property type="molecule type" value="Genomic_DNA"/>
</dbReference>
<accession>A7IV46</accession>
<organism evidence="1 2">
    <name type="scientific">Paramecium bursaria Chlorella virus MT325</name>
    <name type="common">PBCV-MT325</name>
    <dbReference type="NCBI Taxonomy" id="346932"/>
    <lineage>
        <taxon>Viruses</taxon>
        <taxon>Varidnaviria</taxon>
        <taxon>Bamfordvirae</taxon>
        <taxon>Nucleocytoviricota</taxon>
        <taxon>Megaviricetes</taxon>
        <taxon>Algavirales</taxon>
        <taxon>Phycodnaviridae</taxon>
        <taxon>Chlorovirus</taxon>
        <taxon>Chlorovirus conductrix</taxon>
        <taxon>Paramecium bursaria Chlorella virus A1</taxon>
    </lineage>
</organism>
<name>A7IV46_PBCVM</name>
<sequence length="80" mass="8885">MYTNSVFNTPVTRPSYSLGIAFSTSLIISEYSARDECWIDPAIDGDSKLSSAMLSTSFVRVPLVLKDTFSNNDRVAAKEW</sequence>
<reference evidence="1 2" key="1">
    <citation type="journal article" date="2007" name="Virology">
        <title>Sequence and annotation of the 314-kb MT325 and the 321-kb FR483 viruses that infect Chlorella Pbi.</title>
        <authorList>
            <person name="Fitzgerald L.A."/>
            <person name="Graves M.V."/>
            <person name="Li X."/>
            <person name="Feldblyum T."/>
            <person name="Hartigan J."/>
            <person name="Van Etten J.L."/>
        </authorList>
    </citation>
    <scope>NUCLEOTIDE SEQUENCE [LARGE SCALE GENOMIC DNA]</scope>
    <source>
        <strain evidence="1 2">MT325</strain>
    </source>
</reference>
<evidence type="ECO:0000313" key="2">
    <source>
        <dbReference type="Proteomes" id="UP000246715"/>
    </source>
</evidence>
<proteinExistence type="predicted"/>
<gene>
    <name evidence="1" type="primary">m666R</name>
    <name evidence="1" type="ORF">MT325_m666R</name>
</gene>
<evidence type="ECO:0000313" key="1">
    <source>
        <dbReference type="EMBL" id="ABT14220.1"/>
    </source>
</evidence>
<organismHost>
    <name type="scientific">Paramecium bursaria</name>
    <dbReference type="NCBI Taxonomy" id="74790"/>
</organismHost>
<protein>
    <submittedName>
        <fullName evidence="1">Uncharacterized protein m666R</fullName>
    </submittedName>
</protein>
<dbReference type="Proteomes" id="UP000246715">
    <property type="component" value="Segment"/>
</dbReference>